<sequence length="160" mass="17968">MAVFGATFTKEQIYMGLTAPDDKSLLKCISERMKNQGLVAETFSQGVVQREEIYPTGLPTMGLGVAMPHTDGIHVKEESFSVSLLKEPVIFREMGNPTGTVLVHIVFTLALKDNHLQLHMLQGIVAMIQKPEFLEALYRETDRVRAYEMILTELEKVSLE</sequence>
<dbReference type="Pfam" id="PF00359">
    <property type="entry name" value="PTS_EIIA_2"/>
    <property type="match status" value="1"/>
</dbReference>
<dbReference type="InterPro" id="IPR051541">
    <property type="entry name" value="PTS_SugarTrans_NitroReg"/>
</dbReference>
<keyword evidence="3" id="KW-1185">Reference proteome</keyword>
<keyword evidence="2" id="KW-0813">Transport</keyword>
<evidence type="ECO:0000313" key="3">
    <source>
        <dbReference type="Proteomes" id="UP000663499"/>
    </source>
</evidence>
<dbReference type="EMBL" id="CP071444">
    <property type="protein sequence ID" value="QSX07587.1"/>
    <property type="molecule type" value="Genomic_DNA"/>
</dbReference>
<dbReference type="PANTHER" id="PTHR47738:SF3">
    <property type="entry name" value="PHOSPHOTRANSFERASE SYSTEM MANNITOL_FRUCTOSE-SPECIFIC IIA DOMAIN CONTAINING PROTEIN"/>
    <property type="match status" value="1"/>
</dbReference>
<gene>
    <name evidence="2" type="ORF">J0B03_07020</name>
</gene>
<dbReference type="CDD" id="cd00211">
    <property type="entry name" value="PTS_IIA_fru"/>
    <property type="match status" value="1"/>
</dbReference>
<dbReference type="SUPFAM" id="SSF55804">
    <property type="entry name" value="Phoshotransferase/anion transport protein"/>
    <property type="match status" value="1"/>
</dbReference>
<organism evidence="2 3">
    <name type="scientific">Alkalibacter rhizosphaerae</name>
    <dbReference type="NCBI Taxonomy" id="2815577"/>
    <lineage>
        <taxon>Bacteria</taxon>
        <taxon>Bacillati</taxon>
        <taxon>Bacillota</taxon>
        <taxon>Clostridia</taxon>
        <taxon>Eubacteriales</taxon>
        <taxon>Eubacteriaceae</taxon>
        <taxon>Alkalibacter</taxon>
    </lineage>
</organism>
<protein>
    <submittedName>
        <fullName evidence="2">PTS sugar transporter subunit IIA</fullName>
    </submittedName>
</protein>
<accession>A0A974XD10</accession>
<keyword evidence="2" id="KW-0762">Sugar transport</keyword>
<reference evidence="2" key="1">
    <citation type="submission" date="2021-03" db="EMBL/GenBank/DDBJ databases">
        <title>Alkalibacter marinus sp. nov., isolated from tidal flat sediment.</title>
        <authorList>
            <person name="Namirimu T."/>
            <person name="Yang J.-A."/>
            <person name="Yang S.-H."/>
            <person name="Kim Y.-J."/>
            <person name="Kwon K.K."/>
        </authorList>
    </citation>
    <scope>NUCLEOTIDE SEQUENCE</scope>
    <source>
        <strain evidence="2">ES005</strain>
    </source>
</reference>
<dbReference type="InterPro" id="IPR002178">
    <property type="entry name" value="PTS_EIIA_type-2_dom"/>
</dbReference>
<evidence type="ECO:0000313" key="2">
    <source>
        <dbReference type="EMBL" id="QSX07587.1"/>
    </source>
</evidence>
<dbReference type="Proteomes" id="UP000663499">
    <property type="component" value="Chromosome"/>
</dbReference>
<dbReference type="KEGG" id="alka:J0B03_07020"/>
<dbReference type="PROSITE" id="PS51094">
    <property type="entry name" value="PTS_EIIA_TYPE_2"/>
    <property type="match status" value="1"/>
</dbReference>
<dbReference type="Gene3D" id="3.40.930.10">
    <property type="entry name" value="Mannitol-specific EII, Chain A"/>
    <property type="match status" value="1"/>
</dbReference>
<proteinExistence type="predicted"/>
<dbReference type="InterPro" id="IPR016152">
    <property type="entry name" value="PTrfase/Anion_transptr"/>
</dbReference>
<name>A0A974XD10_9FIRM</name>
<feature type="domain" description="PTS EIIA type-2" evidence="1">
    <location>
        <begin position="6"/>
        <end position="153"/>
    </location>
</feature>
<dbReference type="RefSeq" id="WP_207298929.1">
    <property type="nucleotide sequence ID" value="NZ_CP071444.1"/>
</dbReference>
<dbReference type="AlphaFoldDB" id="A0A974XD10"/>
<evidence type="ECO:0000259" key="1">
    <source>
        <dbReference type="PROSITE" id="PS51094"/>
    </source>
</evidence>
<dbReference type="PANTHER" id="PTHR47738">
    <property type="entry name" value="PTS SYSTEM FRUCTOSE-LIKE EIIA COMPONENT-RELATED"/>
    <property type="match status" value="1"/>
</dbReference>